<proteinExistence type="predicted"/>
<keyword evidence="2" id="KW-1185">Reference proteome</keyword>
<gene>
    <name evidence="1" type="ORF">OQI_19440</name>
</gene>
<comment type="caution">
    <text evidence="1">The sequence shown here is derived from an EMBL/GenBank/DDBJ whole genome shotgun (WGS) entry which is preliminary data.</text>
</comment>
<name>A0ABX3YH78_9ACTN</name>
<dbReference type="Proteomes" id="UP000194266">
    <property type="component" value="Unassembled WGS sequence"/>
</dbReference>
<dbReference type="RefSeq" id="WP_086170624.1">
    <property type="nucleotide sequence ID" value="NZ_MRYD01000101.1"/>
</dbReference>
<reference evidence="1 2" key="1">
    <citation type="submission" date="2016-12" db="EMBL/GenBank/DDBJ databases">
        <title>Genome Mining:The Detection of Biosynthetic Gene Clusters to Aid in the Expression of Curamycin A produced by Streptomyces sp. strain CZA14.</title>
        <authorList>
            <person name="Durrell K.A."/>
            <person name="Kirby B.M."/>
            <person name="Khan W."/>
            <person name="Mthethwa T."/>
            <person name="Le Roes-Hill M."/>
        </authorList>
    </citation>
    <scope>NUCLEOTIDE SEQUENCE [LARGE SCALE GENOMIC DNA]</scope>
    <source>
        <strain evidence="1 2">CZA14</strain>
    </source>
</reference>
<accession>A0ABX3YH78</accession>
<sequence>MSDTFHTTAPGAHAVFSGEGTQYVYFNHPGRRNGLGPSPLAIDHLEWLKRRFIRPVGYRQALDVLDGIGTVLVDGAPGSGRNAAARMLLFDSDQKSGGLQEVLPEDNEGRPFIDRTLIDQGQRLLLDLSAVGGPEWRDLHRQLPAVHDTVRERGARLAVVLPSPASENVHPELGPHLVTLRRPDTENVLLRGLRRELPRETASRRLPDGIKRYLGGDPPLRDVARLCRLVAEAHRSHRSGTFDQWCATALSALGRRPEDVARRIVALEDSRQRALLLTAAMLEEATSGAVYAACEALLETVEYPEDERPLLEREDLSERFREIKAIPDANGRVRFGELDYAPAVRSHFWNHMPGLRPKLLRWVSKGVSLAALTDQDRMALAERLAEQVLRTGGFQDLVPLVTGWARTPGPGARLAAWRVLAYGVDHPRHGRDVRTQLYRWATDRALPDGLAQVITDVCAGPLAERFPERALVRLHHLARRRQAGRDAEERLVGLLDEPRLRRMMLDRLASSLPRHRHPVDVRLFLRLTDPVQLATARAGRAAALDDSRTRQAVTSAWGALIHRVPSTVWSHHLLAWLTAAHTSEDPARDRLLDTLVDACAVDSGALGRLYSLALRHPVEPVLFRKINAAQGIATPR</sequence>
<evidence type="ECO:0000313" key="1">
    <source>
        <dbReference type="EMBL" id="OSZ58835.1"/>
    </source>
</evidence>
<dbReference type="EMBL" id="MRYD01000101">
    <property type="protein sequence ID" value="OSZ58835.1"/>
    <property type="molecule type" value="Genomic_DNA"/>
</dbReference>
<protein>
    <submittedName>
        <fullName evidence="1">Uncharacterized protein</fullName>
    </submittedName>
</protein>
<organism evidence="1 2">
    <name type="scientific">Streptomyces pharetrae CZA14</name>
    <dbReference type="NCBI Taxonomy" id="1144883"/>
    <lineage>
        <taxon>Bacteria</taxon>
        <taxon>Bacillati</taxon>
        <taxon>Actinomycetota</taxon>
        <taxon>Actinomycetes</taxon>
        <taxon>Kitasatosporales</taxon>
        <taxon>Streptomycetaceae</taxon>
        <taxon>Streptomyces</taxon>
    </lineage>
</organism>
<evidence type="ECO:0000313" key="2">
    <source>
        <dbReference type="Proteomes" id="UP000194266"/>
    </source>
</evidence>